<protein>
    <submittedName>
        <fullName evidence="1">Uncharacterized protein</fullName>
    </submittedName>
</protein>
<dbReference type="Proteomes" id="UP000799118">
    <property type="component" value="Unassembled WGS sequence"/>
</dbReference>
<organism evidence="1 2">
    <name type="scientific">Gymnopus androsaceus JB14</name>
    <dbReference type="NCBI Taxonomy" id="1447944"/>
    <lineage>
        <taxon>Eukaryota</taxon>
        <taxon>Fungi</taxon>
        <taxon>Dikarya</taxon>
        <taxon>Basidiomycota</taxon>
        <taxon>Agaricomycotina</taxon>
        <taxon>Agaricomycetes</taxon>
        <taxon>Agaricomycetidae</taxon>
        <taxon>Agaricales</taxon>
        <taxon>Marasmiineae</taxon>
        <taxon>Omphalotaceae</taxon>
        <taxon>Gymnopus</taxon>
    </lineage>
</organism>
<accession>A0A6A4GHE7</accession>
<sequence>MQKYKSKKFATTPRNPADALSVVCSTLSHQRRVTIGKFVFGTRKVGLGNTEDYGFAAVSFRPSESDVTVSIGLTSRASAILDVLASLRIIGNRDGGATFALTSSDRFRRQEFEEKQHPTVARAKLDWKRFQGLSLETLNGKFINMMEDEEDASWFHPPSCFHLIAQKDDAEATRVNTGTVEEL</sequence>
<keyword evidence="2" id="KW-1185">Reference proteome</keyword>
<name>A0A6A4GHE7_9AGAR</name>
<reference evidence="1" key="1">
    <citation type="journal article" date="2019" name="Environ. Microbiol.">
        <title>Fungal ecological strategies reflected in gene transcription - a case study of two litter decomposers.</title>
        <authorList>
            <person name="Barbi F."/>
            <person name="Kohler A."/>
            <person name="Barry K."/>
            <person name="Baskaran P."/>
            <person name="Daum C."/>
            <person name="Fauchery L."/>
            <person name="Ihrmark K."/>
            <person name="Kuo A."/>
            <person name="LaButti K."/>
            <person name="Lipzen A."/>
            <person name="Morin E."/>
            <person name="Grigoriev I.V."/>
            <person name="Henrissat B."/>
            <person name="Lindahl B."/>
            <person name="Martin F."/>
        </authorList>
    </citation>
    <scope>NUCLEOTIDE SEQUENCE</scope>
    <source>
        <strain evidence="1">JB14</strain>
    </source>
</reference>
<proteinExistence type="predicted"/>
<dbReference type="AlphaFoldDB" id="A0A6A4GHE7"/>
<gene>
    <name evidence="1" type="ORF">BT96DRAFT_950241</name>
</gene>
<evidence type="ECO:0000313" key="1">
    <source>
        <dbReference type="EMBL" id="KAE9384898.1"/>
    </source>
</evidence>
<evidence type="ECO:0000313" key="2">
    <source>
        <dbReference type="Proteomes" id="UP000799118"/>
    </source>
</evidence>
<dbReference type="EMBL" id="ML770063">
    <property type="protein sequence ID" value="KAE9384898.1"/>
    <property type="molecule type" value="Genomic_DNA"/>
</dbReference>